<dbReference type="Proteomes" id="UP000001542">
    <property type="component" value="Unassembled WGS sequence"/>
</dbReference>
<reference evidence="1" key="1">
    <citation type="submission" date="2006-10" db="EMBL/GenBank/DDBJ databases">
        <authorList>
            <person name="Amadeo P."/>
            <person name="Zhao Q."/>
            <person name="Wortman J."/>
            <person name="Fraser-Liggett C."/>
            <person name="Carlton J."/>
        </authorList>
    </citation>
    <scope>NUCLEOTIDE SEQUENCE</scope>
    <source>
        <strain evidence="1">G3</strain>
    </source>
</reference>
<dbReference type="VEuPathDB" id="TrichDB:TVAGG3_0111710"/>
<dbReference type="AlphaFoldDB" id="A2GJM2"/>
<proteinExistence type="predicted"/>
<dbReference type="InParanoid" id="A2GJM2"/>
<organism evidence="1 2">
    <name type="scientific">Trichomonas vaginalis (strain ATCC PRA-98 / G3)</name>
    <dbReference type="NCBI Taxonomy" id="412133"/>
    <lineage>
        <taxon>Eukaryota</taxon>
        <taxon>Metamonada</taxon>
        <taxon>Parabasalia</taxon>
        <taxon>Trichomonadida</taxon>
        <taxon>Trichomonadidae</taxon>
        <taxon>Trichomonas</taxon>
    </lineage>
</organism>
<keyword evidence="2" id="KW-1185">Reference proteome</keyword>
<evidence type="ECO:0000313" key="1">
    <source>
        <dbReference type="EMBL" id="EAX82645.1"/>
    </source>
</evidence>
<accession>A2GJM2</accession>
<dbReference type="SMR" id="A2GJM2"/>
<dbReference type="EMBL" id="DS116530">
    <property type="protein sequence ID" value="EAX82645.1"/>
    <property type="molecule type" value="Genomic_DNA"/>
</dbReference>
<protein>
    <submittedName>
        <fullName evidence="1">Uncharacterized protein</fullName>
    </submittedName>
</protein>
<sequence>MDLKSCIPTKLPFHHKMLEPSDYEMLIKESKDVEQDCLAPSTRKTYARMIFRYANILRTIDGTPNPFPITEDNARAFIEYYRLTHETTIKYIKLFIASFVFWCNEKETYNFTKSQSFKKYKKRSN</sequence>
<dbReference type="VEuPathDB" id="TrichDB:TVAG_376890"/>
<dbReference type="KEGG" id="tva:4740276"/>
<dbReference type="RefSeq" id="XP_001295575.1">
    <property type="nucleotide sequence ID" value="XM_001295574.1"/>
</dbReference>
<evidence type="ECO:0000313" key="2">
    <source>
        <dbReference type="Proteomes" id="UP000001542"/>
    </source>
</evidence>
<gene>
    <name evidence="1" type="ORF">TVAG_376890</name>
</gene>
<name>A2GJM2_TRIV3</name>
<reference evidence="1" key="2">
    <citation type="journal article" date="2007" name="Science">
        <title>Draft genome sequence of the sexually transmitted pathogen Trichomonas vaginalis.</title>
        <authorList>
            <person name="Carlton J.M."/>
            <person name="Hirt R.P."/>
            <person name="Silva J.C."/>
            <person name="Delcher A.L."/>
            <person name="Schatz M."/>
            <person name="Zhao Q."/>
            <person name="Wortman J.R."/>
            <person name="Bidwell S.L."/>
            <person name="Alsmark U.C.M."/>
            <person name="Besteiro S."/>
            <person name="Sicheritz-Ponten T."/>
            <person name="Noel C.J."/>
            <person name="Dacks J.B."/>
            <person name="Foster P.G."/>
            <person name="Simillion C."/>
            <person name="Van de Peer Y."/>
            <person name="Miranda-Saavedra D."/>
            <person name="Barton G.J."/>
            <person name="Westrop G.D."/>
            <person name="Mueller S."/>
            <person name="Dessi D."/>
            <person name="Fiori P.L."/>
            <person name="Ren Q."/>
            <person name="Paulsen I."/>
            <person name="Zhang H."/>
            <person name="Bastida-Corcuera F.D."/>
            <person name="Simoes-Barbosa A."/>
            <person name="Brown M.T."/>
            <person name="Hayes R.D."/>
            <person name="Mukherjee M."/>
            <person name="Okumura C.Y."/>
            <person name="Schneider R."/>
            <person name="Smith A.J."/>
            <person name="Vanacova S."/>
            <person name="Villalvazo M."/>
            <person name="Haas B.J."/>
            <person name="Pertea M."/>
            <person name="Feldblyum T.V."/>
            <person name="Utterback T.R."/>
            <person name="Shu C.L."/>
            <person name="Osoegawa K."/>
            <person name="de Jong P.J."/>
            <person name="Hrdy I."/>
            <person name="Horvathova L."/>
            <person name="Zubacova Z."/>
            <person name="Dolezal P."/>
            <person name="Malik S.B."/>
            <person name="Logsdon J.M. Jr."/>
            <person name="Henze K."/>
            <person name="Gupta A."/>
            <person name="Wang C.C."/>
            <person name="Dunne R.L."/>
            <person name="Upcroft J.A."/>
            <person name="Upcroft P."/>
            <person name="White O."/>
            <person name="Salzberg S.L."/>
            <person name="Tang P."/>
            <person name="Chiu C.-H."/>
            <person name="Lee Y.-S."/>
            <person name="Embley T.M."/>
            <person name="Coombs G.H."/>
            <person name="Mottram J.C."/>
            <person name="Tachezy J."/>
            <person name="Fraser-Liggett C.M."/>
            <person name="Johnson P.J."/>
        </authorList>
    </citation>
    <scope>NUCLEOTIDE SEQUENCE [LARGE SCALE GENOMIC DNA]</scope>
    <source>
        <strain evidence="1">G3</strain>
    </source>
</reference>